<dbReference type="InterPro" id="IPR001356">
    <property type="entry name" value="HD"/>
</dbReference>
<gene>
    <name evidence="10" type="primary">ARX</name>
</gene>
<organism evidence="10">
    <name type="scientific">Ceratitis capitata</name>
    <name type="common">Mediterranean fruit fly</name>
    <name type="synonym">Tephritis capitata</name>
    <dbReference type="NCBI Taxonomy" id="7213"/>
    <lineage>
        <taxon>Eukaryota</taxon>
        <taxon>Metazoa</taxon>
        <taxon>Ecdysozoa</taxon>
        <taxon>Arthropoda</taxon>
        <taxon>Hexapoda</taxon>
        <taxon>Insecta</taxon>
        <taxon>Pterygota</taxon>
        <taxon>Neoptera</taxon>
        <taxon>Endopterygota</taxon>
        <taxon>Diptera</taxon>
        <taxon>Brachycera</taxon>
        <taxon>Muscomorpha</taxon>
        <taxon>Tephritoidea</taxon>
        <taxon>Tephritidae</taxon>
        <taxon>Ceratitis</taxon>
        <taxon>Ceratitis</taxon>
    </lineage>
</organism>
<evidence type="ECO:0000256" key="2">
    <source>
        <dbReference type="ARBA" id="ARBA00022473"/>
    </source>
</evidence>
<feature type="DNA-binding region" description="Homeobox" evidence="6">
    <location>
        <begin position="136"/>
        <end position="195"/>
    </location>
</feature>
<sequence>MISTSASHPIIAPGLRPVQDGPVSRPRAVYSIDQILGTQTKRRDSTESSHPLHILHNNNNNNHMNSHNLSNNSSNGSNGSNNNLNMNSLHHNHHLNQRDESPTNMENGLDVDNDDELSNSLNNGHDLGDMERPRKVRRSRTTFTTFQLHQLERAFEKTQYPDVFTREDLAMRLDLSEARVQVWFQNRRAKWRKREKFMNQDKNGYLLPDQGLPDFPLGIPLPHGLPGHPATLPPEFWPPHFALHQHFNPALLPPSLVPHYKLPNFHTLLSQYMGLSNLNGIFAAGYPQNLSLHSAAQVSPPCSNSPRDSPPTQTQAAQPTLVSLVPTSMGLSAAGGGVTYTSSAAASPKSPMAPSVASSASTPVSVVTKSEE</sequence>
<evidence type="ECO:0000256" key="3">
    <source>
        <dbReference type="ARBA" id="ARBA00023125"/>
    </source>
</evidence>
<evidence type="ECO:0000256" key="8">
    <source>
        <dbReference type="SAM" id="MobiDB-lite"/>
    </source>
</evidence>
<feature type="region of interest" description="Disordered" evidence="8">
    <location>
        <begin position="340"/>
        <end position="372"/>
    </location>
</feature>
<dbReference type="PANTHER" id="PTHR24329">
    <property type="entry name" value="HOMEOBOX PROTEIN ARISTALESS"/>
    <property type="match status" value="1"/>
</dbReference>
<evidence type="ECO:0000256" key="1">
    <source>
        <dbReference type="ARBA" id="ARBA00004123"/>
    </source>
</evidence>
<dbReference type="InterPro" id="IPR017970">
    <property type="entry name" value="Homeobox_CS"/>
</dbReference>
<dbReference type="CTD" id="47894"/>
<keyword evidence="3 6" id="KW-0238">DNA-binding</keyword>
<dbReference type="PROSITE" id="PS50071">
    <property type="entry name" value="HOMEOBOX_2"/>
    <property type="match status" value="1"/>
</dbReference>
<comment type="subcellular location">
    <subcellularLocation>
        <location evidence="1 6 7">Nucleus</location>
    </subcellularLocation>
</comment>
<dbReference type="Pfam" id="PF00046">
    <property type="entry name" value="Homeodomain"/>
    <property type="match status" value="1"/>
</dbReference>
<dbReference type="FunFam" id="1.10.10.60:FF:000102">
    <property type="entry name" value="Aristaless related homeobox"/>
    <property type="match status" value="1"/>
</dbReference>
<keyword evidence="2" id="KW-0217">Developmental protein</keyword>
<dbReference type="GeneID" id="101456818"/>
<feature type="region of interest" description="Disordered" evidence="8">
    <location>
        <begin position="296"/>
        <end position="317"/>
    </location>
</feature>
<evidence type="ECO:0000256" key="4">
    <source>
        <dbReference type="ARBA" id="ARBA00023155"/>
    </source>
</evidence>
<evidence type="ECO:0000256" key="6">
    <source>
        <dbReference type="PROSITE-ProRule" id="PRU00108"/>
    </source>
</evidence>
<keyword evidence="5 6" id="KW-0539">Nucleus</keyword>
<dbReference type="PROSITE" id="PS00027">
    <property type="entry name" value="HOMEOBOX_1"/>
    <property type="match status" value="1"/>
</dbReference>
<dbReference type="PANTHER" id="PTHR24329:SF570">
    <property type="entry name" value="HOMEOBRAIN"/>
    <property type="match status" value="1"/>
</dbReference>
<protein>
    <submittedName>
        <fullName evidence="10">Aristaless-related homeobox protein</fullName>
    </submittedName>
</protein>
<dbReference type="GO" id="GO:0000981">
    <property type="term" value="F:DNA-binding transcription factor activity, RNA polymerase II-specific"/>
    <property type="evidence" value="ECO:0007669"/>
    <property type="project" value="InterPro"/>
</dbReference>
<feature type="compositionally biased region" description="Low complexity" evidence="8">
    <location>
        <begin position="341"/>
        <end position="372"/>
    </location>
</feature>
<dbReference type="KEGG" id="ccat:101456818"/>
<dbReference type="SMART" id="SM00389">
    <property type="entry name" value="HOX"/>
    <property type="match status" value="1"/>
</dbReference>
<dbReference type="GO" id="GO:0005634">
    <property type="term" value="C:nucleus"/>
    <property type="evidence" value="ECO:0007669"/>
    <property type="project" value="UniProtKB-SubCell"/>
</dbReference>
<accession>W8C6B8</accession>
<feature type="region of interest" description="Disordered" evidence="8">
    <location>
        <begin position="1"/>
        <end position="138"/>
    </location>
</feature>
<dbReference type="EMBL" id="GAMC01001202">
    <property type="protein sequence ID" value="JAC05354.1"/>
    <property type="molecule type" value="mRNA"/>
</dbReference>
<dbReference type="CDD" id="cd00086">
    <property type="entry name" value="homeodomain"/>
    <property type="match status" value="1"/>
</dbReference>
<dbReference type="OrthoDB" id="6159439at2759"/>
<dbReference type="GO" id="GO:0000977">
    <property type="term" value="F:RNA polymerase II transcription regulatory region sequence-specific DNA binding"/>
    <property type="evidence" value="ECO:0007669"/>
    <property type="project" value="TreeGrafter"/>
</dbReference>
<evidence type="ECO:0000313" key="10">
    <source>
        <dbReference type="EMBL" id="JAC05354.1"/>
    </source>
</evidence>
<proteinExistence type="evidence at transcript level"/>
<evidence type="ECO:0000259" key="9">
    <source>
        <dbReference type="PROSITE" id="PS50071"/>
    </source>
</evidence>
<keyword evidence="4 6" id="KW-0371">Homeobox</keyword>
<dbReference type="AlphaFoldDB" id="W8C6B8"/>
<evidence type="ECO:0000256" key="5">
    <source>
        <dbReference type="ARBA" id="ARBA00023242"/>
    </source>
</evidence>
<dbReference type="Gene3D" id="1.10.10.60">
    <property type="entry name" value="Homeodomain-like"/>
    <property type="match status" value="1"/>
</dbReference>
<evidence type="ECO:0000256" key="7">
    <source>
        <dbReference type="RuleBase" id="RU000682"/>
    </source>
</evidence>
<dbReference type="InterPro" id="IPR050649">
    <property type="entry name" value="Paired_Homeobox_TFs"/>
</dbReference>
<name>W8C6B8_CERCA</name>
<dbReference type="SUPFAM" id="SSF46689">
    <property type="entry name" value="Homeodomain-like"/>
    <property type="match status" value="1"/>
</dbReference>
<feature type="compositionally biased region" description="Low complexity" evidence="8">
    <location>
        <begin position="48"/>
        <end position="89"/>
    </location>
</feature>
<dbReference type="InterPro" id="IPR009057">
    <property type="entry name" value="Homeodomain-like_sf"/>
</dbReference>
<reference evidence="10" key="2">
    <citation type="journal article" date="2014" name="BMC Genomics">
        <title>A genomic perspective to assessing quality of mass-reared SIT flies used in Mediterranean fruit fly (Ceratitis capitata) eradication in California.</title>
        <authorList>
            <person name="Calla B."/>
            <person name="Hall B."/>
            <person name="Hou S."/>
            <person name="Geib S.M."/>
        </authorList>
    </citation>
    <scope>NUCLEOTIDE SEQUENCE</scope>
</reference>
<reference evidence="10" key="1">
    <citation type="submission" date="2013-07" db="EMBL/GenBank/DDBJ databases">
        <authorList>
            <person name="Geib S."/>
        </authorList>
    </citation>
    <scope>NUCLEOTIDE SEQUENCE</scope>
</reference>
<feature type="domain" description="Homeobox" evidence="9">
    <location>
        <begin position="134"/>
        <end position="194"/>
    </location>
</feature>